<sequence>MAQPTHTQSGMTLMELLIALSIAALLVAPLTATVLDALKAQAVAGDSNDVAQQAQFAMQRMAAAVRRTAPHTLAGKAANTSADWLAPVTFCLAASNRLIETTPADSGCASNSAPVIADGVSAFSVQTFDAGAAAGPVIEIQLDVTGATGQGIALTSHTRLGGGTL</sequence>
<dbReference type="AlphaFoldDB" id="A0A1J5RJE1"/>
<evidence type="ECO:0000313" key="1">
    <source>
        <dbReference type="EMBL" id="OIQ96182.1"/>
    </source>
</evidence>
<evidence type="ECO:0008006" key="2">
    <source>
        <dbReference type="Google" id="ProtNLM"/>
    </source>
</evidence>
<proteinExistence type="predicted"/>
<name>A0A1J5RJE1_9ZZZZ</name>
<dbReference type="Pfam" id="PF07963">
    <property type="entry name" value="N_methyl"/>
    <property type="match status" value="1"/>
</dbReference>
<dbReference type="SUPFAM" id="SSF54523">
    <property type="entry name" value="Pili subunits"/>
    <property type="match status" value="1"/>
</dbReference>
<dbReference type="EMBL" id="MLJW01000153">
    <property type="protein sequence ID" value="OIQ96182.1"/>
    <property type="molecule type" value="Genomic_DNA"/>
</dbReference>
<dbReference type="InterPro" id="IPR012902">
    <property type="entry name" value="N_methyl_site"/>
</dbReference>
<protein>
    <recommendedName>
        <fullName evidence="2">Prepilin-type N-terminal cleavage/methylation domain-containing protein</fullName>
    </recommendedName>
</protein>
<reference evidence="1" key="1">
    <citation type="submission" date="2016-10" db="EMBL/GenBank/DDBJ databases">
        <title>Sequence of Gallionella enrichment culture.</title>
        <authorList>
            <person name="Poehlein A."/>
            <person name="Muehling M."/>
            <person name="Daniel R."/>
        </authorList>
    </citation>
    <scope>NUCLEOTIDE SEQUENCE</scope>
</reference>
<comment type="caution">
    <text evidence="1">The sequence shown here is derived from an EMBL/GenBank/DDBJ whole genome shotgun (WGS) entry which is preliminary data.</text>
</comment>
<gene>
    <name evidence="1" type="ORF">GALL_218110</name>
</gene>
<accession>A0A1J5RJE1</accession>
<dbReference type="InterPro" id="IPR045584">
    <property type="entry name" value="Pilin-like"/>
</dbReference>
<organism evidence="1">
    <name type="scientific">mine drainage metagenome</name>
    <dbReference type="NCBI Taxonomy" id="410659"/>
    <lineage>
        <taxon>unclassified sequences</taxon>
        <taxon>metagenomes</taxon>
        <taxon>ecological metagenomes</taxon>
    </lineage>
</organism>
<dbReference type="NCBIfam" id="TIGR02532">
    <property type="entry name" value="IV_pilin_GFxxxE"/>
    <property type="match status" value="1"/>
</dbReference>